<proteinExistence type="predicted"/>
<sequence>MPAFAAPRLGGHDTYTRLVFDLPAASTARTAFSSGSGGNTVLTITLQVPLKTERGNLLEPGVASYATAGKTVTLQLASGSKTASVTVLPASGGQPNRLVIDVPFAPAKAGSTPAATTPGGTATPRVPAPPRQPPAPVKVAAPVLTVVLDAGHGGVDSGMVSRWVTEKDVTLDVAMRVRGYLTQRGVKVIMVRSRDTQLSTDKRTDLEARSRLARAGTVNAYISIHVNSGDSSADGIETYYFGSTLNTSNRSLAVQENGGGSIGQQLTRQASGTAQSLVGDLLAQAKLSFSAQLAKSVQSQLIGMTGATNRGVQSDAFYVIRNPTVPAILTEIGFGSSPDEGPKLAQAGYRDRVAGAIATGILKFLKVN</sequence>
<dbReference type="GO" id="GO:0009253">
    <property type="term" value="P:peptidoglycan catabolic process"/>
    <property type="evidence" value="ECO:0007669"/>
    <property type="project" value="InterPro"/>
</dbReference>
<keyword evidence="1" id="KW-0378">Hydrolase</keyword>
<dbReference type="Pfam" id="PF01520">
    <property type="entry name" value="Amidase_3"/>
    <property type="match status" value="1"/>
</dbReference>
<evidence type="ECO:0000313" key="4">
    <source>
        <dbReference type="EMBL" id="GGQ94721.1"/>
    </source>
</evidence>
<dbReference type="FunFam" id="3.40.630.40:FF:000005">
    <property type="entry name" value="N-acetylmuramoyl-L-alanine amidase (AmiA)"/>
    <property type="match status" value="1"/>
</dbReference>
<keyword evidence="5" id="KW-1185">Reference proteome</keyword>
<comment type="caution">
    <text evidence="4">The sequence shown here is derived from an EMBL/GenBank/DDBJ whole genome shotgun (WGS) entry which is preliminary data.</text>
</comment>
<evidence type="ECO:0000256" key="1">
    <source>
        <dbReference type="ARBA" id="ARBA00022801"/>
    </source>
</evidence>
<dbReference type="GO" id="GO:0030288">
    <property type="term" value="C:outer membrane-bounded periplasmic space"/>
    <property type="evidence" value="ECO:0007669"/>
    <property type="project" value="TreeGrafter"/>
</dbReference>
<reference evidence="4" key="1">
    <citation type="journal article" date="2014" name="Int. J. Syst. Evol. Microbiol.">
        <title>Complete genome sequence of Corynebacterium casei LMG S-19264T (=DSM 44701T), isolated from a smear-ripened cheese.</title>
        <authorList>
            <consortium name="US DOE Joint Genome Institute (JGI-PGF)"/>
            <person name="Walter F."/>
            <person name="Albersmeier A."/>
            <person name="Kalinowski J."/>
            <person name="Ruckert C."/>
        </authorList>
    </citation>
    <scope>NUCLEOTIDE SEQUENCE</scope>
    <source>
        <strain evidence="4">JCM 31311</strain>
    </source>
</reference>
<feature type="region of interest" description="Disordered" evidence="2">
    <location>
        <begin position="109"/>
        <end position="134"/>
    </location>
</feature>
<evidence type="ECO:0000259" key="3">
    <source>
        <dbReference type="SMART" id="SM00646"/>
    </source>
</evidence>
<feature type="compositionally biased region" description="Low complexity" evidence="2">
    <location>
        <begin position="109"/>
        <end position="125"/>
    </location>
</feature>
<feature type="domain" description="MurNAc-LAA" evidence="3">
    <location>
        <begin position="210"/>
        <end position="362"/>
    </location>
</feature>
<dbReference type="AlphaFoldDB" id="A0A918F2D5"/>
<accession>A0A918F2D5</accession>
<gene>
    <name evidence="4" type="ORF">GCM10008957_03630</name>
</gene>
<evidence type="ECO:0000256" key="2">
    <source>
        <dbReference type="SAM" id="MobiDB-lite"/>
    </source>
</evidence>
<name>A0A918F2D5_9DEIO</name>
<dbReference type="PANTHER" id="PTHR30404:SF0">
    <property type="entry name" value="N-ACETYLMURAMOYL-L-ALANINE AMIDASE AMIC"/>
    <property type="match status" value="1"/>
</dbReference>
<dbReference type="Proteomes" id="UP000603865">
    <property type="component" value="Unassembled WGS sequence"/>
</dbReference>
<dbReference type="GO" id="GO:0008745">
    <property type="term" value="F:N-acetylmuramoyl-L-alanine amidase activity"/>
    <property type="evidence" value="ECO:0007669"/>
    <property type="project" value="InterPro"/>
</dbReference>
<dbReference type="CDD" id="cd02696">
    <property type="entry name" value="MurNAc-LAA"/>
    <property type="match status" value="1"/>
</dbReference>
<reference evidence="4" key="2">
    <citation type="submission" date="2020-09" db="EMBL/GenBank/DDBJ databases">
        <authorList>
            <person name="Sun Q."/>
            <person name="Ohkuma M."/>
        </authorList>
    </citation>
    <scope>NUCLEOTIDE SEQUENCE</scope>
    <source>
        <strain evidence="4">JCM 31311</strain>
    </source>
</reference>
<dbReference type="SMART" id="SM00646">
    <property type="entry name" value="Ami_3"/>
    <property type="match status" value="1"/>
</dbReference>
<protein>
    <submittedName>
        <fullName evidence="4">N-acetylmuramoyl-L-alanine amidase</fullName>
    </submittedName>
</protein>
<dbReference type="EMBL" id="BMQL01000001">
    <property type="protein sequence ID" value="GGQ94721.1"/>
    <property type="molecule type" value="Genomic_DNA"/>
</dbReference>
<organism evidence="4 5">
    <name type="scientific">Deinococcus ruber</name>
    <dbReference type="NCBI Taxonomy" id="1848197"/>
    <lineage>
        <taxon>Bacteria</taxon>
        <taxon>Thermotogati</taxon>
        <taxon>Deinococcota</taxon>
        <taxon>Deinococci</taxon>
        <taxon>Deinococcales</taxon>
        <taxon>Deinococcaceae</taxon>
        <taxon>Deinococcus</taxon>
    </lineage>
</organism>
<dbReference type="Gene3D" id="3.40.630.40">
    <property type="entry name" value="Zn-dependent exopeptidases"/>
    <property type="match status" value="1"/>
</dbReference>
<dbReference type="InterPro" id="IPR002508">
    <property type="entry name" value="MurNAc-LAA_cat"/>
</dbReference>
<evidence type="ECO:0000313" key="5">
    <source>
        <dbReference type="Proteomes" id="UP000603865"/>
    </source>
</evidence>
<dbReference type="SUPFAM" id="SSF53187">
    <property type="entry name" value="Zn-dependent exopeptidases"/>
    <property type="match status" value="1"/>
</dbReference>
<dbReference type="InterPro" id="IPR050695">
    <property type="entry name" value="N-acetylmuramoyl_amidase_3"/>
</dbReference>
<dbReference type="PANTHER" id="PTHR30404">
    <property type="entry name" value="N-ACETYLMURAMOYL-L-ALANINE AMIDASE"/>
    <property type="match status" value="1"/>
</dbReference>